<evidence type="ECO:0008006" key="3">
    <source>
        <dbReference type="Google" id="ProtNLM"/>
    </source>
</evidence>
<dbReference type="InterPro" id="IPR038116">
    <property type="entry name" value="TrpR-like_sf"/>
</dbReference>
<organism evidence="1 2">
    <name type="scientific">Candidatus Woesebacteria bacterium GW2011_GWB1_43_14</name>
    <dbReference type="NCBI Taxonomy" id="1618578"/>
    <lineage>
        <taxon>Bacteria</taxon>
        <taxon>Candidatus Woeseibacteriota</taxon>
    </lineage>
</organism>
<dbReference type="EMBL" id="LCFQ01000013">
    <property type="protein sequence ID" value="KKS97448.1"/>
    <property type="molecule type" value="Genomic_DNA"/>
</dbReference>
<dbReference type="Gene3D" id="1.10.1270.10">
    <property type="entry name" value="TrpR-like"/>
    <property type="match status" value="1"/>
</dbReference>
<dbReference type="Pfam" id="PF01371">
    <property type="entry name" value="Trp_repressor"/>
    <property type="match status" value="1"/>
</dbReference>
<gene>
    <name evidence="1" type="ORF">UV74_C0013G0570</name>
</gene>
<dbReference type="InterPro" id="IPR010921">
    <property type="entry name" value="Trp_repressor/repl_initiator"/>
</dbReference>
<dbReference type="GO" id="GO:0003700">
    <property type="term" value="F:DNA-binding transcription factor activity"/>
    <property type="evidence" value="ECO:0007669"/>
    <property type="project" value="InterPro"/>
</dbReference>
<accession>A0A0G1GF03</accession>
<protein>
    <recommendedName>
        <fullName evidence="3">TrpR like protein, YerC/YecD</fullName>
    </recommendedName>
</protein>
<comment type="caution">
    <text evidence="1">The sequence shown here is derived from an EMBL/GenBank/DDBJ whole genome shotgun (WGS) entry which is preliminary data.</text>
</comment>
<dbReference type="AlphaFoldDB" id="A0A0G1GF03"/>
<sequence length="119" mass="13604">MRMRVSNNKLNIILKNQIQKTLAQTLAEIKSGPEMDTLLKKFLTESEYEGLAKRLAVAYWLKKGRSYTNIMNNLKVSSATIATVQGNIDSSEMQKVLKSLEADEWANQWSEKIKKLVKK</sequence>
<evidence type="ECO:0000313" key="1">
    <source>
        <dbReference type="EMBL" id="KKS97448.1"/>
    </source>
</evidence>
<evidence type="ECO:0000313" key="2">
    <source>
        <dbReference type="Proteomes" id="UP000034090"/>
    </source>
</evidence>
<name>A0A0G1GF03_9BACT</name>
<dbReference type="STRING" id="1618578.UV74_C0013G0570"/>
<dbReference type="InterPro" id="IPR000831">
    <property type="entry name" value="Trp_repress"/>
</dbReference>
<dbReference type="Proteomes" id="UP000034090">
    <property type="component" value="Unassembled WGS sequence"/>
</dbReference>
<proteinExistence type="predicted"/>
<dbReference type="SUPFAM" id="SSF48295">
    <property type="entry name" value="TrpR-like"/>
    <property type="match status" value="1"/>
</dbReference>
<reference evidence="1 2" key="1">
    <citation type="journal article" date="2015" name="Nature">
        <title>rRNA introns, odd ribosomes, and small enigmatic genomes across a large radiation of phyla.</title>
        <authorList>
            <person name="Brown C.T."/>
            <person name="Hug L.A."/>
            <person name="Thomas B.C."/>
            <person name="Sharon I."/>
            <person name="Castelle C.J."/>
            <person name="Singh A."/>
            <person name="Wilkins M.J."/>
            <person name="Williams K.H."/>
            <person name="Banfield J.F."/>
        </authorList>
    </citation>
    <scope>NUCLEOTIDE SEQUENCE [LARGE SCALE GENOMIC DNA]</scope>
</reference>
<dbReference type="GO" id="GO:0043565">
    <property type="term" value="F:sequence-specific DNA binding"/>
    <property type="evidence" value="ECO:0007669"/>
    <property type="project" value="InterPro"/>
</dbReference>